<protein>
    <submittedName>
        <fullName evidence="1">Uncharacterized protein</fullName>
    </submittedName>
</protein>
<organism evidence="1 2">
    <name type="scientific">Aduncisulcus paluster</name>
    <dbReference type="NCBI Taxonomy" id="2918883"/>
    <lineage>
        <taxon>Eukaryota</taxon>
        <taxon>Metamonada</taxon>
        <taxon>Carpediemonas-like organisms</taxon>
        <taxon>Aduncisulcus</taxon>
    </lineage>
</organism>
<dbReference type="EMBL" id="BQXS01000334">
    <property type="protein sequence ID" value="GKT28528.1"/>
    <property type="molecule type" value="Genomic_DNA"/>
</dbReference>
<accession>A0ABQ5K7J7</accession>
<dbReference type="Proteomes" id="UP001057375">
    <property type="component" value="Unassembled WGS sequence"/>
</dbReference>
<reference evidence="1" key="1">
    <citation type="submission" date="2022-03" db="EMBL/GenBank/DDBJ databases">
        <title>Draft genome sequence of Aduncisulcus paluster, a free-living microaerophilic Fornicata.</title>
        <authorList>
            <person name="Yuyama I."/>
            <person name="Kume K."/>
            <person name="Tamura T."/>
            <person name="Inagaki Y."/>
            <person name="Hashimoto T."/>
        </authorList>
    </citation>
    <scope>NUCLEOTIDE SEQUENCE</scope>
    <source>
        <strain evidence="1">NY0171</strain>
    </source>
</reference>
<evidence type="ECO:0000313" key="1">
    <source>
        <dbReference type="EMBL" id="GKT28528.1"/>
    </source>
</evidence>
<comment type="caution">
    <text evidence="1">The sequence shown here is derived from an EMBL/GenBank/DDBJ whole genome shotgun (WGS) entry which is preliminary data.</text>
</comment>
<proteinExistence type="predicted"/>
<feature type="non-terminal residue" evidence="1">
    <location>
        <position position="178"/>
    </location>
</feature>
<gene>
    <name evidence="1" type="ORF">ADUPG1_000706</name>
</gene>
<name>A0ABQ5K7J7_9EUKA</name>
<keyword evidence="2" id="KW-1185">Reference proteome</keyword>
<sequence length="178" mass="20178">MKFDEYRDILKKIPDVETKTTREIITAITQMIKQHETTMRKEVEDTLRDCRNRPNLPDEAVKATDAKRMALEHASRPDNIISALLAAPLSKCTQLSDTQMVLAIRHRVGCETEITVGQTCDLCRDKVTHADHIYLCKKCSKGRTSMHDAVNKTLCTISNQVPDTTAILEPMHLQEQFG</sequence>
<evidence type="ECO:0000313" key="2">
    <source>
        <dbReference type="Proteomes" id="UP001057375"/>
    </source>
</evidence>